<dbReference type="EMBL" id="CXWC01000010">
    <property type="protein sequence ID" value="CTQ71097.1"/>
    <property type="molecule type" value="Genomic_DNA"/>
</dbReference>
<evidence type="ECO:0000313" key="2">
    <source>
        <dbReference type="EMBL" id="CTQ71097.1"/>
    </source>
</evidence>
<keyword evidence="3" id="KW-1185">Reference proteome</keyword>
<evidence type="ECO:0000313" key="3">
    <source>
        <dbReference type="Proteomes" id="UP000049983"/>
    </source>
</evidence>
<dbReference type="AlphaFoldDB" id="A0A0M6Z4E0"/>
<protein>
    <submittedName>
        <fullName evidence="2">Uncharacterized protein</fullName>
    </submittedName>
</protein>
<reference evidence="3" key="1">
    <citation type="submission" date="2015-07" db="EMBL/GenBank/DDBJ databases">
        <authorList>
            <person name="Rodrigo-Torres Lidia"/>
            <person name="Arahal R.David."/>
        </authorList>
    </citation>
    <scope>NUCLEOTIDE SEQUENCE [LARGE SCALE GENOMIC DNA]</scope>
    <source>
        <strain evidence="3">CECT 5096</strain>
    </source>
</reference>
<dbReference type="Proteomes" id="UP000049983">
    <property type="component" value="Unassembled WGS sequence"/>
</dbReference>
<gene>
    <name evidence="2" type="ORF">LA5096_02780</name>
</gene>
<feature type="region of interest" description="Disordered" evidence="1">
    <location>
        <begin position="156"/>
        <end position="184"/>
    </location>
</feature>
<dbReference type="STRING" id="311410.LA5095_01526"/>
<name>A0A0M6Z4E0_9HYPH</name>
<accession>A0A0M6Z4E0</accession>
<sequence length="184" mass="21430">MRRRNQTDAEWENEVQAFIKEHSKRLKDMPPDPRRSYPATSKSWDIKPFGRAIEIPYSDNFSAEEYTRLKRGLIPEAMEEKWFIYFEDHELHFHRGWTGQGIFRVELQEDESGDASVKRALFATDDAVSDMVHLVELLRFLVGNLLLDRRLPFPRSMSSSEPAPGVIQHSFSGTGYPEKTLDKK</sequence>
<proteinExistence type="predicted"/>
<evidence type="ECO:0000256" key="1">
    <source>
        <dbReference type="SAM" id="MobiDB-lite"/>
    </source>
</evidence>
<organism evidence="2 3">
    <name type="scientific">Roseibium album</name>
    <dbReference type="NCBI Taxonomy" id="311410"/>
    <lineage>
        <taxon>Bacteria</taxon>
        <taxon>Pseudomonadati</taxon>
        <taxon>Pseudomonadota</taxon>
        <taxon>Alphaproteobacteria</taxon>
        <taxon>Hyphomicrobiales</taxon>
        <taxon>Stappiaceae</taxon>
        <taxon>Roseibium</taxon>
    </lineage>
</organism>